<dbReference type="PANTHER" id="PTHR45784">
    <property type="entry name" value="C-TYPE LECTIN DOMAIN FAMILY 20 MEMBER A-RELATED"/>
    <property type="match status" value="1"/>
</dbReference>
<reference evidence="3" key="2">
    <citation type="submission" date="2025-08" db="UniProtKB">
        <authorList>
            <consortium name="Ensembl"/>
        </authorList>
    </citation>
    <scope>IDENTIFICATION</scope>
</reference>
<dbReference type="PANTHER" id="PTHR45784:SF3">
    <property type="entry name" value="C-TYPE LECTIN DOMAIN FAMILY 4 MEMBER K-LIKE-RELATED"/>
    <property type="match status" value="1"/>
</dbReference>
<reference evidence="3" key="3">
    <citation type="submission" date="2025-09" db="UniProtKB">
        <authorList>
            <consortium name="Ensembl"/>
        </authorList>
    </citation>
    <scope>IDENTIFICATION</scope>
</reference>
<dbReference type="AlphaFoldDB" id="A0A672YFE8"/>
<proteinExistence type="predicted"/>
<organism evidence="3 4">
    <name type="scientific">Sphaeramia orbicularis</name>
    <name type="common">orbiculate cardinalfish</name>
    <dbReference type="NCBI Taxonomy" id="375764"/>
    <lineage>
        <taxon>Eukaryota</taxon>
        <taxon>Metazoa</taxon>
        <taxon>Chordata</taxon>
        <taxon>Craniata</taxon>
        <taxon>Vertebrata</taxon>
        <taxon>Euteleostomi</taxon>
        <taxon>Actinopterygii</taxon>
        <taxon>Neopterygii</taxon>
        <taxon>Teleostei</taxon>
        <taxon>Neoteleostei</taxon>
        <taxon>Acanthomorphata</taxon>
        <taxon>Gobiaria</taxon>
        <taxon>Kurtiformes</taxon>
        <taxon>Apogonoidei</taxon>
        <taxon>Apogonidae</taxon>
        <taxon>Apogoninae</taxon>
        <taxon>Sphaeramia</taxon>
    </lineage>
</organism>
<dbReference type="CDD" id="cd00037">
    <property type="entry name" value="CLECT"/>
    <property type="match status" value="1"/>
</dbReference>
<dbReference type="SMART" id="SM00034">
    <property type="entry name" value="CLECT"/>
    <property type="match status" value="2"/>
</dbReference>
<name>A0A672YFE8_9TELE</name>
<dbReference type="SUPFAM" id="SSF56436">
    <property type="entry name" value="C-type lectin-like"/>
    <property type="match status" value="2"/>
</dbReference>
<evidence type="ECO:0000313" key="3">
    <source>
        <dbReference type="Ensembl" id="ENSSORP00005002616.1"/>
    </source>
</evidence>
<dbReference type="InterPro" id="IPR016186">
    <property type="entry name" value="C-type_lectin-like/link_sf"/>
</dbReference>
<dbReference type="InParanoid" id="A0A672YFE8"/>
<dbReference type="InterPro" id="IPR001304">
    <property type="entry name" value="C-type_lectin-like"/>
</dbReference>
<accession>A0A672YFE8</accession>
<feature type="domain" description="C-type lectin" evidence="2">
    <location>
        <begin position="160"/>
        <end position="249"/>
    </location>
</feature>
<feature type="domain" description="C-type lectin" evidence="2">
    <location>
        <begin position="28"/>
        <end position="138"/>
    </location>
</feature>
<dbReference type="InterPro" id="IPR016187">
    <property type="entry name" value="CTDL_fold"/>
</dbReference>
<keyword evidence="4" id="KW-1185">Reference proteome</keyword>
<dbReference type="Pfam" id="PF00059">
    <property type="entry name" value="Lectin_C"/>
    <property type="match status" value="2"/>
</dbReference>
<dbReference type="PROSITE" id="PS50041">
    <property type="entry name" value="C_TYPE_LECTIN_2"/>
    <property type="match status" value="2"/>
</dbReference>
<sequence length="295" mass="34288">MQFRTLMMTNTTVLLLFLVGLDSALGSVVNRQYQIIQSHMTWADAQTHCRSSGFVDLATVYSQTDVNNMDLMHFYAWTGLYRTIPNSTWLYLSEHSSSNFKTWAPGEPREHDLCSVAHYPNKLAYGTSCDSPHFAYCDHYVRDDDDDEYHNRLAFLSWTMTWSEATKYCTSRYRTTVATMHSTSTRKENFPVWIGLYREGETWSWSTGETDYKHWDRNQPGTGDCVTISSNTKKMSTQDCSSLYPFTCFRDNLILVKENKTWEEALEHCRSIWTHPHNSDIHYRLVSVQPGEDHA</sequence>
<gene>
    <name evidence="3" type="primary">LOC115417013</name>
</gene>
<evidence type="ECO:0000259" key="2">
    <source>
        <dbReference type="PROSITE" id="PS50041"/>
    </source>
</evidence>
<keyword evidence="1" id="KW-0732">Signal</keyword>
<dbReference type="Ensembl" id="ENSSORT00005002688.1">
    <property type="protein sequence ID" value="ENSSORP00005002616.1"/>
    <property type="gene ID" value="ENSSORG00005001592.1"/>
</dbReference>
<feature type="chain" id="PRO_5025398705" description="C-type lectin domain-containing protein" evidence="1">
    <location>
        <begin position="27"/>
        <end position="295"/>
    </location>
</feature>
<evidence type="ECO:0000256" key="1">
    <source>
        <dbReference type="SAM" id="SignalP"/>
    </source>
</evidence>
<dbReference type="Proteomes" id="UP000472271">
    <property type="component" value="Chromosome 3"/>
</dbReference>
<feature type="signal peptide" evidence="1">
    <location>
        <begin position="1"/>
        <end position="26"/>
    </location>
</feature>
<evidence type="ECO:0000313" key="4">
    <source>
        <dbReference type="Proteomes" id="UP000472271"/>
    </source>
</evidence>
<reference evidence="3" key="1">
    <citation type="submission" date="2019-06" db="EMBL/GenBank/DDBJ databases">
        <authorList>
            <consortium name="Wellcome Sanger Institute Data Sharing"/>
        </authorList>
    </citation>
    <scope>NUCLEOTIDE SEQUENCE [LARGE SCALE GENOMIC DNA]</scope>
</reference>
<dbReference type="Gene3D" id="3.10.100.10">
    <property type="entry name" value="Mannose-Binding Protein A, subunit A"/>
    <property type="match status" value="2"/>
</dbReference>
<protein>
    <recommendedName>
        <fullName evidence="2">C-type lectin domain-containing protein</fullName>
    </recommendedName>
</protein>